<accession>A0A1H0NNX6</accession>
<dbReference type="Proteomes" id="UP000199077">
    <property type="component" value="Chromosome I"/>
</dbReference>
<reference evidence="2" key="1">
    <citation type="submission" date="2016-10" db="EMBL/GenBank/DDBJ databases">
        <authorList>
            <person name="Varghese N."/>
            <person name="Submissions S."/>
        </authorList>
    </citation>
    <scope>NUCLEOTIDE SEQUENCE [LARGE SCALE GENOMIC DNA]</scope>
    <source>
        <strain evidence="2">DSM 22329</strain>
    </source>
</reference>
<sequence>MRVPRPTRAQLGAGALVLAALSVGRVVTELLPEGPSPVRAFERTTTVDQSVALRYGDVRVTSVDGGRQLATTTSAMLSPGLWVTAQVDFTPRVDKSGLAYAELRDGEGRVVTGGPRNVLECDVVNPGIPGHCLVAFEVDPAGLVGARLALTSNANDQRGDDMAVVDLGITDAQVAQWKARTTPVELLMPKGTS</sequence>
<dbReference type="OrthoDB" id="4842873at2"/>
<keyword evidence="2" id="KW-1185">Reference proteome</keyword>
<evidence type="ECO:0000313" key="1">
    <source>
        <dbReference type="EMBL" id="SDO94050.1"/>
    </source>
</evidence>
<protein>
    <recommendedName>
        <fullName evidence="3">DUF4352 domain-containing protein</fullName>
    </recommendedName>
</protein>
<dbReference type="RefSeq" id="WP_091782279.1">
    <property type="nucleotide sequence ID" value="NZ_LT629711.1"/>
</dbReference>
<proteinExistence type="predicted"/>
<name>A0A1H0NNX6_9MICO</name>
<dbReference type="STRING" id="443156.SAMN04489867_0987"/>
<gene>
    <name evidence="1" type="ORF">SAMN04489867_0987</name>
</gene>
<dbReference type="AlphaFoldDB" id="A0A1H0NNX6"/>
<evidence type="ECO:0000313" key="2">
    <source>
        <dbReference type="Proteomes" id="UP000199077"/>
    </source>
</evidence>
<dbReference type="EMBL" id="LT629711">
    <property type="protein sequence ID" value="SDO94050.1"/>
    <property type="molecule type" value="Genomic_DNA"/>
</dbReference>
<evidence type="ECO:0008006" key="3">
    <source>
        <dbReference type="Google" id="ProtNLM"/>
    </source>
</evidence>
<organism evidence="1 2">
    <name type="scientific">Pedococcus dokdonensis</name>
    <dbReference type="NCBI Taxonomy" id="443156"/>
    <lineage>
        <taxon>Bacteria</taxon>
        <taxon>Bacillati</taxon>
        <taxon>Actinomycetota</taxon>
        <taxon>Actinomycetes</taxon>
        <taxon>Micrococcales</taxon>
        <taxon>Intrasporangiaceae</taxon>
        <taxon>Pedococcus</taxon>
    </lineage>
</organism>